<gene>
    <name evidence="4" type="ORF">BKA02_000366</name>
</gene>
<proteinExistence type="predicted"/>
<dbReference type="GO" id="GO:0016887">
    <property type="term" value="F:ATP hydrolysis activity"/>
    <property type="evidence" value="ECO:0007669"/>
    <property type="project" value="InterPro"/>
</dbReference>
<dbReference type="InterPro" id="IPR003593">
    <property type="entry name" value="AAA+_ATPase"/>
</dbReference>
<accession>A0A7Y9ET54</accession>
<dbReference type="AlphaFoldDB" id="A0A7Y9ET54"/>
<reference evidence="4 5" key="1">
    <citation type="submission" date="2020-07" db="EMBL/GenBank/DDBJ databases">
        <title>Sequencing the genomes of 1000 actinobacteria strains.</title>
        <authorList>
            <person name="Klenk H.-P."/>
        </authorList>
    </citation>
    <scope>NUCLEOTIDE SEQUENCE [LARGE SCALE GENOMIC DNA]</scope>
    <source>
        <strain evidence="4 5">DSM 22185</strain>
    </source>
</reference>
<dbReference type="SMART" id="SM00382">
    <property type="entry name" value="AAA"/>
    <property type="match status" value="1"/>
</dbReference>
<dbReference type="Gene3D" id="3.40.50.300">
    <property type="entry name" value="P-loop containing nucleotide triphosphate hydrolases"/>
    <property type="match status" value="1"/>
</dbReference>
<keyword evidence="4" id="KW-0813">Transport</keyword>
<keyword evidence="4" id="KW-0762">Sugar transport</keyword>
<dbReference type="PANTHER" id="PTHR43790:SF8">
    <property type="entry name" value="SUGAR ABC TRANSPORTER ATP-BINDING PROTEIN"/>
    <property type="match status" value="1"/>
</dbReference>
<protein>
    <submittedName>
        <fullName evidence="4">Simple sugar transport system ATP-binding protein</fullName>
    </submittedName>
</protein>
<dbReference type="PANTHER" id="PTHR43790">
    <property type="entry name" value="CARBOHYDRATE TRANSPORT ATP-BINDING PROTEIN MG119-RELATED"/>
    <property type="match status" value="1"/>
</dbReference>
<evidence type="ECO:0000313" key="4">
    <source>
        <dbReference type="EMBL" id="NYD53311.1"/>
    </source>
</evidence>
<sequence>MSRSPVGAPTPPRPTDTALSTRGIRVSYGHVQALRGADFDCRAGEVTALIGDNGAGKSTLVKVLSGALAPDDGEVFVGGERFRAHQPTDAQDAGIETVWQDLALAPDMGPVANMFLGRETRRKGPLGWFGFLDNKAMTAVAQREFAQLGVTADPRRGSVSDMSGGQRQGVAVARAVSWARTVVLLDEPTAALGVVQTKGVLDMVKRVADRGLAVVLISHNMSDVLAVADRIEVLRLGQRVASYTRAEASLELLVSTMTGGSVQPDTDSTETTGGTR</sequence>
<evidence type="ECO:0000313" key="5">
    <source>
        <dbReference type="Proteomes" id="UP000552045"/>
    </source>
</evidence>
<dbReference type="EMBL" id="JACCBH010000001">
    <property type="protein sequence ID" value="NYD53311.1"/>
    <property type="molecule type" value="Genomic_DNA"/>
</dbReference>
<feature type="domain" description="ABC transporter" evidence="3">
    <location>
        <begin position="19"/>
        <end position="261"/>
    </location>
</feature>
<comment type="caution">
    <text evidence="4">The sequence shown here is derived from an EMBL/GenBank/DDBJ whole genome shotgun (WGS) entry which is preliminary data.</text>
</comment>
<keyword evidence="5" id="KW-1185">Reference proteome</keyword>
<name>A0A7Y9ET54_9MICO</name>
<organism evidence="4 5">
    <name type="scientific">Microbacterium pseudoresistens</name>
    <dbReference type="NCBI Taxonomy" id="640634"/>
    <lineage>
        <taxon>Bacteria</taxon>
        <taxon>Bacillati</taxon>
        <taxon>Actinomycetota</taxon>
        <taxon>Actinomycetes</taxon>
        <taxon>Micrococcales</taxon>
        <taxon>Microbacteriaceae</taxon>
        <taxon>Microbacterium</taxon>
    </lineage>
</organism>
<dbReference type="CDD" id="cd03216">
    <property type="entry name" value="ABC_Carb_Monos_I"/>
    <property type="match status" value="1"/>
</dbReference>
<dbReference type="RefSeq" id="WP_179430735.1">
    <property type="nucleotide sequence ID" value="NZ_BAABLC010000003.1"/>
</dbReference>
<evidence type="ECO:0000256" key="2">
    <source>
        <dbReference type="ARBA" id="ARBA00022840"/>
    </source>
</evidence>
<dbReference type="PROSITE" id="PS50893">
    <property type="entry name" value="ABC_TRANSPORTER_2"/>
    <property type="match status" value="1"/>
</dbReference>
<dbReference type="InterPro" id="IPR050107">
    <property type="entry name" value="ABC_carbohydrate_import_ATPase"/>
</dbReference>
<dbReference type="InterPro" id="IPR003439">
    <property type="entry name" value="ABC_transporter-like_ATP-bd"/>
</dbReference>
<dbReference type="Pfam" id="PF00005">
    <property type="entry name" value="ABC_tran"/>
    <property type="match status" value="1"/>
</dbReference>
<dbReference type="GO" id="GO:0005524">
    <property type="term" value="F:ATP binding"/>
    <property type="evidence" value="ECO:0007669"/>
    <property type="project" value="UniProtKB-KW"/>
</dbReference>
<dbReference type="InterPro" id="IPR027417">
    <property type="entry name" value="P-loop_NTPase"/>
</dbReference>
<keyword evidence="1" id="KW-0547">Nucleotide-binding</keyword>
<dbReference type="SUPFAM" id="SSF52540">
    <property type="entry name" value="P-loop containing nucleoside triphosphate hydrolases"/>
    <property type="match status" value="1"/>
</dbReference>
<evidence type="ECO:0000259" key="3">
    <source>
        <dbReference type="PROSITE" id="PS50893"/>
    </source>
</evidence>
<dbReference type="Proteomes" id="UP000552045">
    <property type="component" value="Unassembled WGS sequence"/>
</dbReference>
<keyword evidence="2 4" id="KW-0067">ATP-binding</keyword>
<evidence type="ECO:0000256" key="1">
    <source>
        <dbReference type="ARBA" id="ARBA00022741"/>
    </source>
</evidence>